<name>A0ABR8EKK0_9CYAN</name>
<evidence type="ECO:0000313" key="5">
    <source>
        <dbReference type="Proteomes" id="UP000641954"/>
    </source>
</evidence>
<evidence type="ECO:0000256" key="2">
    <source>
        <dbReference type="ARBA" id="ARBA00022738"/>
    </source>
</evidence>
<dbReference type="Gene3D" id="1.25.10.10">
    <property type="entry name" value="Leucine-rich Repeat Variant"/>
    <property type="match status" value="7"/>
</dbReference>
<sequence>MTSWDPLLEQITGLSSTTVCGKPLNVIAPNMDLGDWLARFQRVLDEGEIQTNTPHFDQPLIPCVPTKSSAYFQQMQQRVTISPWREGDRIRGTTISIEDVTPLMDLEREMAEKLANPDETIRLQAAQALANQSTDLPDNPLVSAMGDESWRVRQTAVNTLVVQAQETTINRILSILREEHTNLSALNSALQVLALSNIDTLPTLIDWLTQSEDPDLRIYTALLLGEQKDPRAIPPLIAVLKDEDINVRYHAIEALGNLRAVEAVETLAEIAESRDFFLAFPALEALMRIGDPLGADRLVPLLEDEMLCEPAAGALGKLGDKQVVEPLAQLLNSPDGPTIAISRAIATLYERYEKVYGEGQHIADLANRGIKQQGESNLIAALSEAKGEELVAVTLLLTWRSGLAVEQALTQLLGEPIVRSMVMETLVNYGRQGKDIRSRVCNLLIEQLTAEQLETRRCAVVILGQIGDPLAVPALTVVLGDIDSQRINPPLDSPQSAIDSTFASESSLELSLAEQEQRRLWIILERLAHLPTDPELIIVAAEALAKIGDRRSFEALMSLLGNGDAGVRQAAIAALNSLGHPDMSGQIFQRLQDENPKVRESAVKIAGYFAWPNCVDLLLQLCHDPNNRVRRAAIEHLPYLESDRVIAALVEAIHNEQPNVRASAARAFGQIDPETALPHLLQALNDIEPWVRYYSARSLGWHADIQALDPLSRLSQNDPATHVRAAAIEALGQIGKSLAQKTESLELQNQIKATLVQTLAPLATSGNSEEDVARTAIAALGSIGHADALTPLLDLLKSPLPTRRIDALEMLGTCGNESVVEPIEELLNEESETRVVNVAIQTLGELRSASATTTLIELLCHSQYREAAISALTANALPRHQSISGSAPTTEEQIEWLAKGLTHPDPMVRSGLVEVLTRFKHPLASRLLVQALDDTDASVRLSCIRALAHLGHRGIEEKLQMMTRNDPNARVRRAAQKLLQD</sequence>
<evidence type="ECO:0000313" key="4">
    <source>
        <dbReference type="EMBL" id="MBD2547374.1"/>
    </source>
</evidence>
<reference evidence="4 5" key="1">
    <citation type="journal article" date="2020" name="ISME J.">
        <title>Comparative genomics reveals insights into cyanobacterial evolution and habitat adaptation.</title>
        <authorList>
            <person name="Chen M.Y."/>
            <person name="Teng W.K."/>
            <person name="Zhao L."/>
            <person name="Hu C.X."/>
            <person name="Zhou Y.K."/>
            <person name="Han B.P."/>
            <person name="Song L.R."/>
            <person name="Shu W.S."/>
        </authorList>
    </citation>
    <scope>NUCLEOTIDE SEQUENCE [LARGE SCALE GENOMIC DNA]</scope>
    <source>
        <strain evidence="4 5">FACHB-1370</strain>
    </source>
</reference>
<dbReference type="InterPro" id="IPR004155">
    <property type="entry name" value="PBS_lyase_HEAT"/>
</dbReference>
<keyword evidence="2" id="KW-0605">Phycobilisome</keyword>
<keyword evidence="1" id="KW-0042">Antenna complex</keyword>
<comment type="caution">
    <text evidence="4">The sequence shown here is derived from an EMBL/GenBank/DDBJ whole genome shotgun (WGS) entry which is preliminary data.</text>
</comment>
<keyword evidence="5" id="KW-1185">Reference proteome</keyword>
<accession>A0ABR8EKK0</accession>
<comment type="function">
    <text evidence="3">Catalyzes the hydroxylation of the N(6)-(4-aminobutyl)-L-lysine intermediate produced by deoxyhypusine synthase/DHPS on a critical lysine of the eukaryotic translation initiation factor 5A/eIF-5A. This is the second step of the post-translational modification of that lysine into an unusual amino acid residue named hypusine. Hypusination is unique to mature eIF-5A factor and is essential for its function.</text>
</comment>
<dbReference type="PANTHER" id="PTHR12697:SF5">
    <property type="entry name" value="DEOXYHYPUSINE HYDROXYLASE"/>
    <property type="match status" value="1"/>
</dbReference>
<dbReference type="Proteomes" id="UP000641954">
    <property type="component" value="Unassembled WGS sequence"/>
</dbReference>
<dbReference type="Pfam" id="PF03130">
    <property type="entry name" value="HEAT_PBS"/>
    <property type="match status" value="2"/>
</dbReference>
<evidence type="ECO:0000256" key="1">
    <source>
        <dbReference type="ARBA" id="ARBA00022549"/>
    </source>
</evidence>
<dbReference type="InterPro" id="IPR000225">
    <property type="entry name" value="Armadillo"/>
</dbReference>
<dbReference type="InterPro" id="IPR021133">
    <property type="entry name" value="HEAT_type_2"/>
</dbReference>
<dbReference type="SUPFAM" id="SSF48371">
    <property type="entry name" value="ARM repeat"/>
    <property type="match status" value="2"/>
</dbReference>
<dbReference type="EMBL" id="JACJSK010000068">
    <property type="protein sequence ID" value="MBD2547374.1"/>
    <property type="molecule type" value="Genomic_DNA"/>
</dbReference>
<gene>
    <name evidence="4" type="ORF">H6G72_26810</name>
</gene>
<organism evidence="4 5">
    <name type="scientific">Planktothricoides raciborskii FACHB-1370</name>
    <dbReference type="NCBI Taxonomy" id="2949576"/>
    <lineage>
        <taxon>Bacteria</taxon>
        <taxon>Bacillati</taxon>
        <taxon>Cyanobacteriota</taxon>
        <taxon>Cyanophyceae</taxon>
        <taxon>Oscillatoriophycideae</taxon>
        <taxon>Oscillatoriales</taxon>
        <taxon>Oscillatoriaceae</taxon>
        <taxon>Planktothricoides</taxon>
    </lineage>
</organism>
<dbReference type="InterPro" id="IPR035965">
    <property type="entry name" value="PAS-like_dom_sf"/>
</dbReference>
<evidence type="ECO:0000256" key="3">
    <source>
        <dbReference type="ARBA" id="ARBA00045876"/>
    </source>
</evidence>
<dbReference type="Gene3D" id="3.30.450.20">
    <property type="entry name" value="PAS domain"/>
    <property type="match status" value="1"/>
</dbReference>
<dbReference type="PANTHER" id="PTHR12697">
    <property type="entry name" value="PBS LYASE HEAT-LIKE PROTEIN"/>
    <property type="match status" value="1"/>
</dbReference>
<protein>
    <submittedName>
        <fullName evidence="4">HEAT repeat domain-containing protein</fullName>
    </submittedName>
</protein>
<dbReference type="SUPFAM" id="SSF55785">
    <property type="entry name" value="PYP-like sensor domain (PAS domain)"/>
    <property type="match status" value="1"/>
</dbReference>
<dbReference type="InterPro" id="IPR016024">
    <property type="entry name" value="ARM-type_fold"/>
</dbReference>
<proteinExistence type="predicted"/>
<dbReference type="PROSITE" id="PS50077">
    <property type="entry name" value="HEAT_REPEAT"/>
    <property type="match status" value="1"/>
</dbReference>
<dbReference type="SMART" id="SM00567">
    <property type="entry name" value="EZ_HEAT"/>
    <property type="match status" value="18"/>
</dbReference>
<dbReference type="SMART" id="SM00185">
    <property type="entry name" value="ARM"/>
    <property type="match status" value="5"/>
</dbReference>
<dbReference type="Pfam" id="PF13646">
    <property type="entry name" value="HEAT_2"/>
    <property type="match status" value="5"/>
</dbReference>
<dbReference type="InterPro" id="IPR011989">
    <property type="entry name" value="ARM-like"/>
</dbReference>